<organism evidence="1 2">
    <name type="scientific">Hyella patelloides LEGE 07179</name>
    <dbReference type="NCBI Taxonomy" id="945734"/>
    <lineage>
        <taxon>Bacteria</taxon>
        <taxon>Bacillati</taxon>
        <taxon>Cyanobacteriota</taxon>
        <taxon>Cyanophyceae</taxon>
        <taxon>Pleurocapsales</taxon>
        <taxon>Hyellaceae</taxon>
        <taxon>Hyella</taxon>
    </lineage>
</organism>
<reference evidence="1 2" key="1">
    <citation type="submission" date="2019-01" db="EMBL/GenBank/DDBJ databases">
        <authorList>
            <person name="Brito A."/>
        </authorList>
    </citation>
    <scope>NUCLEOTIDE SEQUENCE [LARGE SCALE GENOMIC DNA]</scope>
    <source>
        <strain evidence="1">1</strain>
    </source>
</reference>
<sequence length="202" mass="23702">MTKQYKVIRVSVNQSFSRIDLYALRFFKADVDTVPMDMPEDFEGRWEDSWTPDLAVNLYRKTIARTVLHEFKDDPESIVAFMKKIVYWQGEPPAGVGIDTSIRNAMYALRRRTDLYPQYKQIFFDILEHPEKGNYRAKDTALGILASFEDKEALPLFWKIYKDKSDSRLSGVAELELIGLYKVYPEEFIGTEFTKYSTEKNY</sequence>
<dbReference type="RefSeq" id="WP_144868105.1">
    <property type="nucleotide sequence ID" value="NZ_LR213843.1"/>
</dbReference>
<protein>
    <submittedName>
        <fullName evidence="1">Uncharacterized protein</fullName>
    </submittedName>
</protein>
<evidence type="ECO:0000313" key="1">
    <source>
        <dbReference type="EMBL" id="VEP18668.1"/>
    </source>
</evidence>
<name>A0A563W4R0_9CYAN</name>
<dbReference type="EMBL" id="CAACVJ010000693">
    <property type="protein sequence ID" value="VEP18668.1"/>
    <property type="molecule type" value="Genomic_DNA"/>
</dbReference>
<keyword evidence="2" id="KW-1185">Reference proteome</keyword>
<dbReference type="Proteomes" id="UP000320055">
    <property type="component" value="Unassembled WGS sequence"/>
</dbReference>
<accession>A0A563W4R0</accession>
<proteinExistence type="predicted"/>
<dbReference type="AlphaFoldDB" id="A0A563W4R0"/>
<gene>
    <name evidence="1" type="ORF">H1P_850025</name>
</gene>
<evidence type="ECO:0000313" key="2">
    <source>
        <dbReference type="Proteomes" id="UP000320055"/>
    </source>
</evidence>